<gene>
    <name evidence="15" type="ORF">BCF88_10466</name>
</gene>
<evidence type="ECO:0000256" key="14">
    <source>
        <dbReference type="SAM" id="Phobius"/>
    </source>
</evidence>
<dbReference type="PANTHER" id="PTHR14269">
    <property type="entry name" value="CDP-DIACYLGLYCEROL--GLYCEROL-3-PHOSPHATE 3-PHOSPHATIDYLTRANSFERASE-RELATED"/>
    <property type="match status" value="1"/>
</dbReference>
<keyword evidence="4 12" id="KW-0808">Transferase</keyword>
<dbReference type="InterPro" id="IPR000462">
    <property type="entry name" value="CDP-OH_P_trans"/>
</dbReference>
<keyword evidence="5 14" id="KW-0812">Transmembrane</keyword>
<dbReference type="InterPro" id="IPR048254">
    <property type="entry name" value="CDP_ALCOHOL_P_TRANSF_CS"/>
</dbReference>
<dbReference type="PANTHER" id="PTHR14269:SF62">
    <property type="entry name" value="CDP-DIACYLGLYCEROL--GLYCEROL-3-PHOSPHATE 3-PHOSPHATIDYLTRANSFERASE 1, CHLOROPLASTIC"/>
    <property type="match status" value="1"/>
</dbReference>
<evidence type="ECO:0000256" key="9">
    <source>
        <dbReference type="ARBA" id="ARBA00023209"/>
    </source>
</evidence>
<sequence>MKKEKKMHNPGKNNFQAEKKYLGTANWLTIIRMLLMIPFVILMTIAFLFISKYNGTFWYDKIKLVGQQQYPVALSAIYWINVIIFLAAMITDFVDGHIARKTKTISQFGKIFDPIADKITTSLMLLFIALMNYSFLPIVVFFIVRDILVEGARIYAVKKDIKVASNWWGKTKTIVVSLALIVVAFAGPWMVKLDEKGNYTPDYLKLFFINIPLILGSIFSWITAIIYLAKYLKGITKDYSEEIKNQNDNQKKEINQVQEIKEQNKEENNSTEINQNEQNK</sequence>
<dbReference type="AlphaFoldDB" id="A0A318U5B2"/>
<evidence type="ECO:0000256" key="12">
    <source>
        <dbReference type="RuleBase" id="RU003750"/>
    </source>
</evidence>
<organism evidence="15 16">
    <name type="scientific">Metamycoplasma alkalescens</name>
    <dbReference type="NCBI Taxonomy" id="45363"/>
    <lineage>
        <taxon>Bacteria</taxon>
        <taxon>Bacillati</taxon>
        <taxon>Mycoplasmatota</taxon>
        <taxon>Mycoplasmoidales</taxon>
        <taxon>Metamycoplasmataceae</taxon>
        <taxon>Metamycoplasma</taxon>
    </lineage>
</organism>
<keyword evidence="7" id="KW-0443">Lipid metabolism</keyword>
<evidence type="ECO:0000256" key="10">
    <source>
        <dbReference type="ARBA" id="ARBA00023264"/>
    </source>
</evidence>
<evidence type="ECO:0000256" key="4">
    <source>
        <dbReference type="ARBA" id="ARBA00022679"/>
    </source>
</evidence>
<dbReference type="Proteomes" id="UP000247715">
    <property type="component" value="Unassembled WGS sequence"/>
</dbReference>
<dbReference type="Gene3D" id="1.20.120.1760">
    <property type="match status" value="1"/>
</dbReference>
<keyword evidence="3" id="KW-0444">Lipid biosynthesis</keyword>
<evidence type="ECO:0000256" key="11">
    <source>
        <dbReference type="NCBIfam" id="TIGR00560"/>
    </source>
</evidence>
<comment type="similarity">
    <text evidence="2 12">Belongs to the CDP-alcohol phosphatidyltransferase class-I family.</text>
</comment>
<evidence type="ECO:0000256" key="3">
    <source>
        <dbReference type="ARBA" id="ARBA00022516"/>
    </source>
</evidence>
<keyword evidence="10" id="KW-1208">Phospholipid metabolism</keyword>
<evidence type="ECO:0000256" key="2">
    <source>
        <dbReference type="ARBA" id="ARBA00010441"/>
    </source>
</evidence>
<evidence type="ECO:0000256" key="1">
    <source>
        <dbReference type="ARBA" id="ARBA00004141"/>
    </source>
</evidence>
<dbReference type="PROSITE" id="PS00379">
    <property type="entry name" value="CDP_ALCOHOL_P_TRANSF"/>
    <property type="match status" value="1"/>
</dbReference>
<keyword evidence="6 14" id="KW-1133">Transmembrane helix</keyword>
<evidence type="ECO:0000256" key="6">
    <source>
        <dbReference type="ARBA" id="ARBA00022989"/>
    </source>
</evidence>
<evidence type="ECO:0000256" key="7">
    <source>
        <dbReference type="ARBA" id="ARBA00023098"/>
    </source>
</evidence>
<evidence type="ECO:0000256" key="13">
    <source>
        <dbReference type="SAM" id="MobiDB-lite"/>
    </source>
</evidence>
<feature type="transmembrane region" description="Helical" evidence="14">
    <location>
        <begin position="203"/>
        <end position="229"/>
    </location>
</feature>
<feature type="region of interest" description="Disordered" evidence="13">
    <location>
        <begin position="261"/>
        <end position="280"/>
    </location>
</feature>
<reference evidence="15 16" key="1">
    <citation type="submission" date="2018-06" db="EMBL/GenBank/DDBJ databases">
        <title>Genomic Encyclopedia of Archaeal and Bacterial Type Strains, Phase II (KMG-II): from individual species to whole genera.</title>
        <authorList>
            <person name="Goeker M."/>
        </authorList>
    </citation>
    <scope>NUCLEOTIDE SEQUENCE [LARGE SCALE GENOMIC DNA]</scope>
    <source>
        <strain evidence="15 16">ATCC 29103</strain>
    </source>
</reference>
<name>A0A318U5B2_9BACT</name>
<evidence type="ECO:0000256" key="5">
    <source>
        <dbReference type="ARBA" id="ARBA00022692"/>
    </source>
</evidence>
<comment type="subcellular location">
    <subcellularLocation>
        <location evidence="1">Membrane</location>
        <topology evidence="1">Multi-pass membrane protein</topology>
    </subcellularLocation>
</comment>
<dbReference type="EMBL" id="QKLP01000004">
    <property type="protein sequence ID" value="PYF43199.1"/>
    <property type="molecule type" value="Genomic_DNA"/>
</dbReference>
<evidence type="ECO:0000256" key="8">
    <source>
        <dbReference type="ARBA" id="ARBA00023136"/>
    </source>
</evidence>
<keyword evidence="8 14" id="KW-0472">Membrane</keyword>
<feature type="transmembrane region" description="Helical" evidence="14">
    <location>
        <begin position="70"/>
        <end position="90"/>
    </location>
</feature>
<comment type="caution">
    <text evidence="15">The sequence shown here is derived from an EMBL/GenBank/DDBJ whole genome shotgun (WGS) entry which is preliminary data.</text>
</comment>
<dbReference type="GO" id="GO:0046474">
    <property type="term" value="P:glycerophospholipid biosynthetic process"/>
    <property type="evidence" value="ECO:0007669"/>
    <property type="project" value="TreeGrafter"/>
</dbReference>
<protein>
    <recommendedName>
        <fullName evidence="11">CDP-diacylglycerol--glycerol-3-phosphate 3-phosphatidyltransferase</fullName>
        <ecNumber evidence="11">2.7.8.5</ecNumber>
    </recommendedName>
</protein>
<dbReference type="NCBIfam" id="TIGR00560">
    <property type="entry name" value="pgsA"/>
    <property type="match status" value="1"/>
</dbReference>
<evidence type="ECO:0000313" key="16">
    <source>
        <dbReference type="Proteomes" id="UP000247715"/>
    </source>
</evidence>
<dbReference type="EC" id="2.7.8.5" evidence="11"/>
<proteinExistence type="inferred from homology"/>
<dbReference type="RefSeq" id="WP_110858257.1">
    <property type="nucleotide sequence ID" value="NZ_LS991949.1"/>
</dbReference>
<feature type="transmembrane region" description="Helical" evidence="14">
    <location>
        <begin position="173"/>
        <end position="191"/>
    </location>
</feature>
<dbReference type="InterPro" id="IPR043130">
    <property type="entry name" value="CDP-OH_PTrfase_TM_dom"/>
</dbReference>
<dbReference type="InterPro" id="IPR050324">
    <property type="entry name" value="CDP-alcohol_PTase-I"/>
</dbReference>
<evidence type="ECO:0000313" key="15">
    <source>
        <dbReference type="EMBL" id="PYF43199.1"/>
    </source>
</evidence>
<feature type="compositionally biased region" description="Polar residues" evidence="13">
    <location>
        <begin position="270"/>
        <end position="280"/>
    </location>
</feature>
<accession>A0A318U5B2</accession>
<keyword evidence="9" id="KW-0594">Phospholipid biosynthesis</keyword>
<feature type="transmembrane region" description="Helical" evidence="14">
    <location>
        <begin position="21"/>
        <end position="50"/>
    </location>
</feature>
<dbReference type="GO" id="GO:0008444">
    <property type="term" value="F:CDP-diacylglycerol-glycerol-3-phosphate 3-phosphatidyltransferase activity"/>
    <property type="evidence" value="ECO:0007669"/>
    <property type="project" value="UniProtKB-UniRule"/>
</dbReference>
<dbReference type="InterPro" id="IPR004570">
    <property type="entry name" value="Phosphatidylglycerol_P_synth"/>
</dbReference>
<dbReference type="Pfam" id="PF01066">
    <property type="entry name" value="CDP-OH_P_transf"/>
    <property type="match status" value="1"/>
</dbReference>
<dbReference type="GO" id="GO:0016020">
    <property type="term" value="C:membrane"/>
    <property type="evidence" value="ECO:0007669"/>
    <property type="project" value="UniProtKB-SubCell"/>
</dbReference>